<reference evidence="6" key="1">
    <citation type="submission" date="2020-06" db="EMBL/GenBank/DDBJ databases">
        <title>Draft genomic sequecing of Geomonas sp. Red736.</title>
        <authorList>
            <person name="Itoh H."/>
            <person name="Xu Z.X."/>
            <person name="Ushijima N."/>
            <person name="Masuda Y."/>
            <person name="Shiratori Y."/>
            <person name="Senoo K."/>
        </authorList>
    </citation>
    <scope>NUCLEOTIDE SEQUENCE [LARGE SCALE GENOMIC DNA]</scope>
    <source>
        <strain evidence="6">Red736</strain>
    </source>
</reference>
<proteinExistence type="predicted"/>
<evidence type="ECO:0000256" key="1">
    <source>
        <dbReference type="ARBA" id="ARBA00022679"/>
    </source>
</evidence>
<dbReference type="PROSITE" id="PS51186">
    <property type="entry name" value="GNAT"/>
    <property type="match status" value="1"/>
</dbReference>
<keyword evidence="1 4" id="KW-0808">Transferase</keyword>
<dbReference type="PANTHER" id="PTHR43877:SF2">
    <property type="entry name" value="AMINOALKYLPHOSPHONATE N-ACETYLTRANSFERASE-RELATED"/>
    <property type="match status" value="1"/>
</dbReference>
<name>A0A6V8MU03_9BACT</name>
<dbReference type="InterPro" id="IPR016181">
    <property type="entry name" value="Acyl_CoA_acyltransferase"/>
</dbReference>
<dbReference type="Gene3D" id="3.40.630.30">
    <property type="match status" value="1"/>
</dbReference>
<accession>A0A6V8MU03</accession>
<dbReference type="Pfam" id="PF00583">
    <property type="entry name" value="Acetyltransf_1"/>
    <property type="match status" value="1"/>
</dbReference>
<reference evidence="4" key="2">
    <citation type="journal article" date="2021" name="Int. J. Syst. Evol. Microbiol.">
        <title>Geomonas silvestris sp. nov., Geomonas paludis sp. nov. and Geomonas limicola sp. nov., isolated from terrestrial environments, and emended description of the genus Geomonas.</title>
        <authorList>
            <person name="Itoh H."/>
            <person name="Xu Z."/>
            <person name="Masuda Y."/>
            <person name="Ushijima N."/>
            <person name="Hayakawa C."/>
            <person name="Shiratori Y."/>
            <person name="Senoo K."/>
        </authorList>
    </citation>
    <scope>NUCLEOTIDE SEQUENCE</scope>
    <source>
        <strain evidence="4">Red736</strain>
    </source>
</reference>
<evidence type="ECO:0000256" key="2">
    <source>
        <dbReference type="ARBA" id="ARBA00023315"/>
    </source>
</evidence>
<evidence type="ECO:0000259" key="3">
    <source>
        <dbReference type="PROSITE" id="PS51186"/>
    </source>
</evidence>
<gene>
    <name evidence="4" type="ORF">GMPD_13900</name>
    <name evidence="5" type="ORF">M1B72_09925</name>
</gene>
<dbReference type="CDD" id="cd04301">
    <property type="entry name" value="NAT_SF"/>
    <property type="match status" value="1"/>
</dbReference>
<dbReference type="EMBL" id="CP096574">
    <property type="protein sequence ID" value="UPU38004.1"/>
    <property type="molecule type" value="Genomic_DNA"/>
</dbReference>
<dbReference type="Proteomes" id="UP000831485">
    <property type="component" value="Chromosome"/>
</dbReference>
<reference evidence="5" key="3">
    <citation type="submission" date="2022-04" db="EMBL/GenBank/DDBJ databases">
        <authorList>
            <person name="Liu G."/>
        </authorList>
    </citation>
    <scope>NUCLEOTIDE SEQUENCE</scope>
    <source>
        <strain evidence="5">RG22</strain>
    </source>
</reference>
<keyword evidence="7" id="KW-1185">Reference proteome</keyword>
<dbReference type="SUPFAM" id="SSF55729">
    <property type="entry name" value="Acyl-CoA N-acyltransferases (Nat)"/>
    <property type="match status" value="1"/>
</dbReference>
<dbReference type="InterPro" id="IPR000182">
    <property type="entry name" value="GNAT_dom"/>
</dbReference>
<dbReference type="Proteomes" id="UP000568888">
    <property type="component" value="Unassembled WGS sequence"/>
</dbReference>
<dbReference type="AlphaFoldDB" id="A0A6V8MU03"/>
<dbReference type="EMBL" id="BLXY01000002">
    <property type="protein sequence ID" value="GFO63471.1"/>
    <property type="molecule type" value="Genomic_DNA"/>
</dbReference>
<evidence type="ECO:0000313" key="4">
    <source>
        <dbReference type="EMBL" id="GFO63471.1"/>
    </source>
</evidence>
<keyword evidence="2" id="KW-0012">Acyltransferase</keyword>
<dbReference type="PANTHER" id="PTHR43877">
    <property type="entry name" value="AMINOALKYLPHOSPHONATE N-ACETYLTRANSFERASE-RELATED-RELATED"/>
    <property type="match status" value="1"/>
</dbReference>
<protein>
    <submittedName>
        <fullName evidence="4 5">N-acetyltransferase</fullName>
    </submittedName>
</protein>
<dbReference type="GO" id="GO:0016747">
    <property type="term" value="F:acyltransferase activity, transferring groups other than amino-acyl groups"/>
    <property type="evidence" value="ECO:0007669"/>
    <property type="project" value="InterPro"/>
</dbReference>
<feature type="domain" description="N-acetyltransferase" evidence="3">
    <location>
        <begin position="1"/>
        <end position="151"/>
    </location>
</feature>
<evidence type="ECO:0000313" key="5">
    <source>
        <dbReference type="EMBL" id="UPU38004.1"/>
    </source>
</evidence>
<evidence type="ECO:0000313" key="7">
    <source>
        <dbReference type="Proteomes" id="UP000831485"/>
    </source>
</evidence>
<dbReference type="InterPro" id="IPR050832">
    <property type="entry name" value="Bact_Acetyltransf"/>
</dbReference>
<dbReference type="RefSeq" id="WP_183346332.1">
    <property type="nucleotide sequence ID" value="NZ_BLXY01000002.1"/>
</dbReference>
<evidence type="ECO:0000313" key="6">
    <source>
        <dbReference type="Proteomes" id="UP000568888"/>
    </source>
</evidence>
<organism evidence="4 6">
    <name type="scientific">Geomonas paludis</name>
    <dbReference type="NCBI Taxonomy" id="2740185"/>
    <lineage>
        <taxon>Bacteria</taxon>
        <taxon>Pseudomonadati</taxon>
        <taxon>Thermodesulfobacteriota</taxon>
        <taxon>Desulfuromonadia</taxon>
        <taxon>Geobacterales</taxon>
        <taxon>Geobacteraceae</taxon>
        <taxon>Geomonas</taxon>
    </lineage>
</organism>
<sequence length="154" mass="17025">MNITRAGRNDAAEILALQKTAYVSEAAIYQDWSIPPLTQTLEELADSFSVNTVLKAVEDGRIVGSVNGRMSKGRCLIGRLMVHPERQGRGIGAALMRAIEGAFPEASCYRLFTGERSDSNIRLYRKLGYEIYARKEVPGSFAIVFMEKPAGHRS</sequence>